<feature type="region of interest" description="Disordered" evidence="1">
    <location>
        <begin position="61"/>
        <end position="83"/>
    </location>
</feature>
<sequence length="132" mass="14330">MLARDENSKYNELLTMGEQRVHATRAHGTGERGNEECPTEEGASPTAAELLVVEELTAATAAAADTGKKEDAEYEEESTGEPEQVIAAGAVAETSDAVLIAELKGSDENDKEDNVDELRTARRRARKQAKRW</sequence>
<evidence type="ECO:0000313" key="2">
    <source>
        <dbReference type="EMBL" id="KAG2827857.1"/>
    </source>
</evidence>
<protein>
    <submittedName>
        <fullName evidence="3">Uncharacterized protein</fullName>
    </submittedName>
</protein>
<dbReference type="EMBL" id="RCMG01001419">
    <property type="protein sequence ID" value="KAG2827857.1"/>
    <property type="molecule type" value="Genomic_DNA"/>
</dbReference>
<evidence type="ECO:0000313" key="4">
    <source>
        <dbReference type="Proteomes" id="UP000760860"/>
    </source>
</evidence>
<feature type="region of interest" description="Disordered" evidence="1">
    <location>
        <begin position="103"/>
        <end position="132"/>
    </location>
</feature>
<dbReference type="Proteomes" id="UP000735874">
    <property type="component" value="Unassembled WGS sequence"/>
</dbReference>
<proteinExistence type="predicted"/>
<evidence type="ECO:0000313" key="3">
    <source>
        <dbReference type="EMBL" id="KAG3208082.1"/>
    </source>
</evidence>
<reference evidence="3" key="1">
    <citation type="submission" date="2018-05" db="EMBL/GenBank/DDBJ databases">
        <title>Effector identification in a new, highly contiguous assembly of the strawberry crown rot pathogen Phytophthora cactorum.</title>
        <authorList>
            <person name="Armitage A.D."/>
            <person name="Nellist C.F."/>
            <person name="Bates H."/>
            <person name="Vickerstaff R.J."/>
            <person name="Harrison R.J."/>
        </authorList>
    </citation>
    <scope>NUCLEOTIDE SEQUENCE</scope>
    <source>
        <strain evidence="2">15-7</strain>
        <strain evidence="3">P421</strain>
    </source>
</reference>
<gene>
    <name evidence="2" type="ORF">PC113_g21551</name>
    <name evidence="3" type="ORF">PC129_g20887</name>
</gene>
<organism evidence="3 4">
    <name type="scientific">Phytophthora cactorum</name>
    <dbReference type="NCBI Taxonomy" id="29920"/>
    <lineage>
        <taxon>Eukaryota</taxon>
        <taxon>Sar</taxon>
        <taxon>Stramenopiles</taxon>
        <taxon>Oomycota</taxon>
        <taxon>Peronosporomycetes</taxon>
        <taxon>Peronosporales</taxon>
        <taxon>Peronosporaceae</taxon>
        <taxon>Phytophthora</taxon>
    </lineage>
</organism>
<dbReference type="AlphaFoldDB" id="A0A8T1H7W6"/>
<comment type="caution">
    <text evidence="3">The sequence shown here is derived from an EMBL/GenBank/DDBJ whole genome shotgun (WGS) entry which is preliminary data.</text>
</comment>
<feature type="region of interest" description="Disordered" evidence="1">
    <location>
        <begin position="1"/>
        <end position="45"/>
    </location>
</feature>
<accession>A0A8T1H7W6</accession>
<name>A0A8T1H7W6_9STRA</name>
<dbReference type="Proteomes" id="UP000760860">
    <property type="component" value="Unassembled WGS sequence"/>
</dbReference>
<feature type="compositionally biased region" description="Basic residues" evidence="1">
    <location>
        <begin position="121"/>
        <end position="132"/>
    </location>
</feature>
<dbReference type="EMBL" id="RCMV01001558">
    <property type="protein sequence ID" value="KAG3208082.1"/>
    <property type="molecule type" value="Genomic_DNA"/>
</dbReference>
<evidence type="ECO:0000256" key="1">
    <source>
        <dbReference type="SAM" id="MobiDB-lite"/>
    </source>
</evidence>